<name>A0A381Z259_9ZZZZ</name>
<proteinExistence type="predicted"/>
<organism evidence="1">
    <name type="scientific">marine metagenome</name>
    <dbReference type="NCBI Taxonomy" id="408172"/>
    <lineage>
        <taxon>unclassified sequences</taxon>
        <taxon>metagenomes</taxon>
        <taxon>ecological metagenomes</taxon>
    </lineage>
</organism>
<sequence length="37" mass="4683">MRRNRDWTPFFPTKTIMQKLETQVNNNLKQEKYVRDR</sequence>
<dbReference type="EMBL" id="UINC01019546">
    <property type="protein sequence ID" value="SVA82827.1"/>
    <property type="molecule type" value="Genomic_DNA"/>
</dbReference>
<gene>
    <name evidence="1" type="ORF">METZ01_LOCUS135681</name>
</gene>
<protein>
    <submittedName>
        <fullName evidence="1">Uncharacterized protein</fullName>
    </submittedName>
</protein>
<reference evidence="1" key="1">
    <citation type="submission" date="2018-05" db="EMBL/GenBank/DDBJ databases">
        <authorList>
            <person name="Lanie J.A."/>
            <person name="Ng W.-L."/>
            <person name="Kazmierczak K.M."/>
            <person name="Andrzejewski T.M."/>
            <person name="Davidsen T.M."/>
            <person name="Wayne K.J."/>
            <person name="Tettelin H."/>
            <person name="Glass J.I."/>
            <person name="Rusch D."/>
            <person name="Podicherti R."/>
            <person name="Tsui H.-C.T."/>
            <person name="Winkler M.E."/>
        </authorList>
    </citation>
    <scope>NUCLEOTIDE SEQUENCE</scope>
</reference>
<evidence type="ECO:0000313" key="1">
    <source>
        <dbReference type="EMBL" id="SVA82827.1"/>
    </source>
</evidence>
<accession>A0A381Z259</accession>
<dbReference type="AlphaFoldDB" id="A0A381Z259"/>